<accession>X1QJS7</accession>
<reference evidence="1" key="1">
    <citation type="journal article" date="2014" name="Front. Microbiol.">
        <title>High frequency of phylogenetically diverse reductive dehalogenase-homologous genes in deep subseafloor sedimentary metagenomes.</title>
        <authorList>
            <person name="Kawai M."/>
            <person name="Futagami T."/>
            <person name="Toyoda A."/>
            <person name="Takaki Y."/>
            <person name="Nishi S."/>
            <person name="Hori S."/>
            <person name="Arai W."/>
            <person name="Tsubouchi T."/>
            <person name="Morono Y."/>
            <person name="Uchiyama I."/>
            <person name="Ito T."/>
            <person name="Fujiyama A."/>
            <person name="Inagaki F."/>
            <person name="Takami H."/>
        </authorList>
    </citation>
    <scope>NUCLEOTIDE SEQUENCE</scope>
    <source>
        <strain evidence="1">Expedition CK06-06</strain>
    </source>
</reference>
<name>X1QJS7_9ZZZZ</name>
<feature type="non-terminal residue" evidence="1">
    <location>
        <position position="58"/>
    </location>
</feature>
<organism evidence="1">
    <name type="scientific">marine sediment metagenome</name>
    <dbReference type="NCBI Taxonomy" id="412755"/>
    <lineage>
        <taxon>unclassified sequences</taxon>
        <taxon>metagenomes</taxon>
        <taxon>ecological metagenomes</taxon>
    </lineage>
</organism>
<gene>
    <name evidence="1" type="ORF">S06H3_60158</name>
</gene>
<dbReference type="AlphaFoldDB" id="X1QJS7"/>
<protein>
    <submittedName>
        <fullName evidence="1">Uncharacterized protein</fullName>
    </submittedName>
</protein>
<dbReference type="EMBL" id="BARV01039203">
    <property type="protein sequence ID" value="GAI55061.1"/>
    <property type="molecule type" value="Genomic_DNA"/>
</dbReference>
<proteinExistence type="predicted"/>
<comment type="caution">
    <text evidence="1">The sequence shown here is derived from an EMBL/GenBank/DDBJ whole genome shotgun (WGS) entry which is preliminary data.</text>
</comment>
<evidence type="ECO:0000313" key="1">
    <source>
        <dbReference type="EMBL" id="GAI55061.1"/>
    </source>
</evidence>
<sequence>MLGHDYLQWLGRKQAGDGQGQRSENFQVGANNQPALQPINFLYCLEDVEIIGAHRYYV</sequence>